<organism evidence="5 6">
    <name type="scientific">Bradyrhizobium aeschynomenes</name>
    <dbReference type="NCBI Taxonomy" id="2734909"/>
    <lineage>
        <taxon>Bacteria</taxon>
        <taxon>Pseudomonadati</taxon>
        <taxon>Pseudomonadota</taxon>
        <taxon>Alphaproteobacteria</taxon>
        <taxon>Hyphomicrobiales</taxon>
        <taxon>Nitrobacteraceae</taxon>
        <taxon>Bradyrhizobium</taxon>
    </lineage>
</organism>
<evidence type="ECO:0000256" key="1">
    <source>
        <dbReference type="ARBA" id="ARBA00023015"/>
    </source>
</evidence>
<keyword evidence="2" id="KW-0238">DNA-binding</keyword>
<dbReference type="PANTHER" id="PTHR43280:SF32">
    <property type="entry name" value="TRANSCRIPTIONAL REGULATORY PROTEIN"/>
    <property type="match status" value="1"/>
</dbReference>
<accession>A0ABX2CJ57</accession>
<dbReference type="Gene3D" id="1.10.10.60">
    <property type="entry name" value="Homeodomain-like"/>
    <property type="match status" value="1"/>
</dbReference>
<dbReference type="PROSITE" id="PS01124">
    <property type="entry name" value="HTH_ARAC_FAMILY_2"/>
    <property type="match status" value="1"/>
</dbReference>
<dbReference type="PANTHER" id="PTHR43280">
    <property type="entry name" value="ARAC-FAMILY TRANSCRIPTIONAL REGULATOR"/>
    <property type="match status" value="1"/>
</dbReference>
<keyword evidence="3" id="KW-0804">Transcription</keyword>
<dbReference type="InterPro" id="IPR009057">
    <property type="entry name" value="Homeodomain-like_sf"/>
</dbReference>
<evidence type="ECO:0000259" key="4">
    <source>
        <dbReference type="PROSITE" id="PS01124"/>
    </source>
</evidence>
<reference evidence="5" key="1">
    <citation type="submission" date="2020-05" db="EMBL/GenBank/DDBJ databases">
        <title>Nod-independent and nitrogen-fixing Bradyrhizobium aeschynomene sp. nov. isolated from nodules of Aeschynomene indica.</title>
        <authorList>
            <person name="Zhang Z."/>
        </authorList>
    </citation>
    <scope>NUCLEOTIDE SEQUENCE</scope>
    <source>
        <strain evidence="5">83012</strain>
    </source>
</reference>
<evidence type="ECO:0000256" key="2">
    <source>
        <dbReference type="ARBA" id="ARBA00023125"/>
    </source>
</evidence>
<evidence type="ECO:0000256" key="3">
    <source>
        <dbReference type="ARBA" id="ARBA00023163"/>
    </source>
</evidence>
<dbReference type="InterPro" id="IPR018060">
    <property type="entry name" value="HTH_AraC"/>
</dbReference>
<protein>
    <submittedName>
        <fullName evidence="5">Helix-turn-helix domain-containing protein</fullName>
    </submittedName>
</protein>
<dbReference type="Pfam" id="PF12833">
    <property type="entry name" value="HTH_18"/>
    <property type="match status" value="1"/>
</dbReference>
<dbReference type="SMART" id="SM00342">
    <property type="entry name" value="HTH_ARAC"/>
    <property type="match status" value="1"/>
</dbReference>
<comment type="caution">
    <text evidence="5">The sequence shown here is derived from an EMBL/GenBank/DDBJ whole genome shotgun (WGS) entry which is preliminary data.</text>
</comment>
<name>A0ABX2CJ57_9BRAD</name>
<sequence>MDGSGKRVYFSGPTAAHNDAALALRPPRGNPATVGAEAISPHFEPRRWSLRSDAARPFIHLLCLSTGQASVRFAAEEMQTWSGPSLVWLPAGCAGQLDIAAGAAGHLLRLRTGLWHRHLPSSAEPAYLDLAGTEAVLAFAVSAEFAAVMARSIAAIAAELENPARRGAVSILSAELTLCVLRFWRLFADESAGDAQGSSAEILSRFRRLVEERFHQQLRVADYAALLGVTPDRLHALCTGALKRSPSALIQQRIVQEAATRLETTTATIKQIAFALGFKDSAYFNRFFVKHTGQAPGAWRKGVSSQRTAGQARAALDFADWP</sequence>
<proteinExistence type="predicted"/>
<evidence type="ECO:0000313" key="5">
    <source>
        <dbReference type="EMBL" id="NPU68251.1"/>
    </source>
</evidence>
<evidence type="ECO:0000313" key="6">
    <source>
        <dbReference type="Proteomes" id="UP000886476"/>
    </source>
</evidence>
<dbReference type="SUPFAM" id="SSF46689">
    <property type="entry name" value="Homeodomain-like"/>
    <property type="match status" value="1"/>
</dbReference>
<gene>
    <name evidence="5" type="ORF">HL667_24845</name>
</gene>
<keyword evidence="1" id="KW-0805">Transcription regulation</keyword>
<dbReference type="EMBL" id="JABFDN010000010">
    <property type="protein sequence ID" value="NPU68251.1"/>
    <property type="molecule type" value="Genomic_DNA"/>
</dbReference>
<dbReference type="Proteomes" id="UP000886476">
    <property type="component" value="Unassembled WGS sequence"/>
</dbReference>
<keyword evidence="6" id="KW-1185">Reference proteome</keyword>
<feature type="domain" description="HTH araC/xylS-type" evidence="4">
    <location>
        <begin position="204"/>
        <end position="302"/>
    </location>
</feature>